<keyword evidence="4" id="KW-0493">Microtubule</keyword>
<comment type="caution">
    <text evidence="9">The sequence shown here is derived from an EMBL/GenBank/DDBJ whole genome shotgun (WGS) entry which is preliminary data.</text>
</comment>
<dbReference type="GO" id="GO:0005816">
    <property type="term" value="C:spindle pole body"/>
    <property type="evidence" value="ECO:0007669"/>
    <property type="project" value="UniProtKB-ARBA"/>
</dbReference>
<dbReference type="GO" id="GO:0051225">
    <property type="term" value="P:spindle assembly"/>
    <property type="evidence" value="ECO:0007669"/>
    <property type="project" value="TreeGrafter"/>
</dbReference>
<dbReference type="Pfam" id="PF04130">
    <property type="entry name" value="GCP_C_terminal"/>
    <property type="match status" value="1"/>
</dbReference>
<keyword evidence="3" id="KW-0963">Cytoplasm</keyword>
<feature type="compositionally biased region" description="Low complexity" evidence="6">
    <location>
        <begin position="585"/>
        <end position="602"/>
    </location>
</feature>
<dbReference type="InterPro" id="IPR041470">
    <property type="entry name" value="GCP_N"/>
</dbReference>
<feature type="compositionally biased region" description="Polar residues" evidence="6">
    <location>
        <begin position="714"/>
        <end position="723"/>
    </location>
</feature>
<dbReference type="Pfam" id="PF17681">
    <property type="entry name" value="GCP_N_terminal"/>
    <property type="match status" value="1"/>
</dbReference>
<evidence type="ECO:0000256" key="5">
    <source>
        <dbReference type="ARBA" id="ARBA00023212"/>
    </source>
</evidence>
<dbReference type="FunFam" id="1.20.120.1900:FF:000003">
    <property type="entry name" value="Gamma-tubulin complex component"/>
    <property type="match status" value="1"/>
</dbReference>
<dbReference type="Pfam" id="PF07817">
    <property type="entry name" value="GLE1"/>
    <property type="match status" value="1"/>
</dbReference>
<feature type="domain" description="Gamma tubulin complex component protein N-terminal" evidence="8">
    <location>
        <begin position="791"/>
        <end position="1086"/>
    </location>
</feature>
<dbReference type="InterPro" id="IPR042241">
    <property type="entry name" value="GCP_C_sf"/>
</dbReference>
<dbReference type="GO" id="GO:0005874">
    <property type="term" value="C:microtubule"/>
    <property type="evidence" value="ECO:0007669"/>
    <property type="project" value="UniProtKB-KW"/>
</dbReference>
<name>A0A068RJG3_9FUNG</name>
<dbReference type="PANTHER" id="PTHR19302">
    <property type="entry name" value="GAMMA TUBULIN COMPLEX PROTEIN"/>
    <property type="match status" value="1"/>
</dbReference>
<feature type="region of interest" description="Disordered" evidence="6">
    <location>
        <begin position="161"/>
        <end position="193"/>
    </location>
</feature>
<dbReference type="GO" id="GO:0031122">
    <property type="term" value="P:cytoplasmic microtubule organization"/>
    <property type="evidence" value="ECO:0007669"/>
    <property type="project" value="TreeGrafter"/>
</dbReference>
<evidence type="ECO:0000313" key="10">
    <source>
        <dbReference type="Proteomes" id="UP000027586"/>
    </source>
</evidence>
<protein>
    <submittedName>
        <fullName evidence="9">Gamma-tubulin complex component 3</fullName>
    </submittedName>
</protein>
<evidence type="ECO:0000256" key="4">
    <source>
        <dbReference type="ARBA" id="ARBA00022701"/>
    </source>
</evidence>
<feature type="region of interest" description="Disordered" evidence="6">
    <location>
        <begin position="567"/>
        <end position="609"/>
    </location>
</feature>
<dbReference type="Gene3D" id="1.25.40.510">
    <property type="entry name" value="GLE1-like"/>
    <property type="match status" value="1"/>
</dbReference>
<dbReference type="OrthoDB" id="5860513at2759"/>
<dbReference type="InterPro" id="IPR040457">
    <property type="entry name" value="GCP_C"/>
</dbReference>
<dbReference type="GO" id="GO:0000278">
    <property type="term" value="P:mitotic cell cycle"/>
    <property type="evidence" value="ECO:0007669"/>
    <property type="project" value="TreeGrafter"/>
</dbReference>
<dbReference type="GO" id="GO:0005643">
    <property type="term" value="C:nuclear pore"/>
    <property type="evidence" value="ECO:0007669"/>
    <property type="project" value="InterPro"/>
</dbReference>
<dbReference type="STRING" id="1263082.A0A068RJG3"/>
<gene>
    <name evidence="9" type="ORF">LCOR_01836.1</name>
</gene>
<feature type="region of interest" description="Disordered" evidence="6">
    <location>
        <begin position="714"/>
        <end position="742"/>
    </location>
</feature>
<evidence type="ECO:0000256" key="1">
    <source>
        <dbReference type="ARBA" id="ARBA00004245"/>
    </source>
</evidence>
<dbReference type="Proteomes" id="UP000027586">
    <property type="component" value="Unassembled WGS sequence"/>
</dbReference>
<dbReference type="GO" id="GO:0007020">
    <property type="term" value="P:microtubule nucleation"/>
    <property type="evidence" value="ECO:0007669"/>
    <property type="project" value="InterPro"/>
</dbReference>
<dbReference type="GO" id="GO:0051011">
    <property type="term" value="F:microtubule minus-end binding"/>
    <property type="evidence" value="ECO:0007669"/>
    <property type="project" value="TreeGrafter"/>
</dbReference>
<proteinExistence type="inferred from homology"/>
<sequence>MVQQPVVTSSRLPVRITNPVVYSAPSDSEESDIDDNDTIFSNPQRNPHYQRVPELDFLAQPMDILYAYQESLRQKTKPRVSQDDIAGRQQHLDNLRAMKQLTMEESKRQYREQSRKYQQEVASIKSAADLDQSELDKEFESLLKERRARIESAIKLDKDKLQKEAARKEAERKAKEEKDKREQEAKKKAEDEAKAKEEAAKRAAASTSCSTGGLEDYKKYTAVLDYYKQHYRPRLEDKTFRSTVFKEKMPLKRFIKQLQFKPEVVEQRHVAIRDRLLAVKQQSNDAYHCLLNQMAKDFLLQVRTEVSSISWGAYFYARLAMLLMSSLPEFKDYLMVRLFKRCPYMIPQYHDDPALSVKEMQKLQRYEYVNEEKTEFQPTDMYYLYQYSYIMFYAALVQMTPQRSDPPNPYGIEHGWIWLARICNIPPRDITAGLLYHFLHVAGQRLLQEYPRQTMKVLRLILDDILPLIPRSRENASPVNELQRVLQDFFQTGVLPKMKEVLDKKVYNQRNGISFCDTITRKKGDLASALYRLYISPPSPFEPPPPHHLSLNMSMPDSLRALLQEGRYGESASSTTTGRPSRFGSPSLPHATTTTPTPTSHSQSADLDRQTARTLHKLTQQFIPADDPTNDEEFNQAYEECARILNNNPSPSILQDENSIANNLRRKLSQDPRDTSKASRFGHLYNKLSSQTVLRNKWAILYLLSQLSNQEETTNLRESSPSSPVGLANVSASMPQHSMRRPYEERNIRRRLASEQVPLHEGQPLPPAIQLAKAREQLGYSNETLSESAILRDLIFILQGIDGQYIKFDPAISEYAIDQKVSILQPTRDLIYRVTELGWLYKNVQSFLKARFNNPQAGLVGQAFCYALQRELVDYYKLIAVLEAQIDKQMAADSQGHSIPTDQTLTLRRLLLWTRESSQRLRLMSVLVDVCKEQKGGALVSTMHNYTIHGDPFIKKYIKSMLQEVSKPFYEMLQRWIYEGELDDPYREFFVACDPTVPEDELWQSKYSIHEDMIPSFISGELAQKIFLIGKSLNFMRYSCQEDAFGLASPQAVQPFRYGDIPEVERSIDATYRETSRRLLDLLKTKYKLMDHLRALKRYLLLGQGDFIQQLMDNLGPNLNRPAKTLFRHNLTGILETAVRSSNAQYDDPEVLNRLDVRLMEISPEDIGWDVFTMDYHLDPPINTVFTPQAMHQYLRIFNFLWQLKRVEYTLTYIWRRSSIAARTFADVDDIRHDLHQAQMAISHMIHFIYQLQHYYLFEVLECSWEKLADDIENKSIDLDAVIEAHARYLNQITEKGFLSGAKNQALSMHLTAIFDTILNYKTIMDHLHNFGTSEISRASRDMGKLDKIREKRTDTEKKFEAQALEFLSVLQSYHDEDLRSLSTRLNYNDHYSSSLMAVQ</sequence>
<keyword evidence="10" id="KW-1185">Reference proteome</keyword>
<evidence type="ECO:0000256" key="6">
    <source>
        <dbReference type="SAM" id="MobiDB-lite"/>
    </source>
</evidence>
<comment type="similarity">
    <text evidence="2">Belongs to the TUBGCP family.</text>
</comment>
<dbReference type="GO" id="GO:0051321">
    <property type="term" value="P:meiotic cell cycle"/>
    <property type="evidence" value="ECO:0007669"/>
    <property type="project" value="TreeGrafter"/>
</dbReference>
<dbReference type="GO" id="GO:0000922">
    <property type="term" value="C:spindle pole"/>
    <property type="evidence" value="ECO:0007669"/>
    <property type="project" value="InterPro"/>
</dbReference>
<dbReference type="PANTHER" id="PTHR19302:SF14">
    <property type="entry name" value="GAMMA-TUBULIN COMPLEX COMPONENT 3"/>
    <property type="match status" value="1"/>
</dbReference>
<comment type="subcellular location">
    <subcellularLocation>
        <location evidence="1">Cytoplasm</location>
        <location evidence="1">Cytoskeleton</location>
    </subcellularLocation>
</comment>
<dbReference type="InterPro" id="IPR038506">
    <property type="entry name" value="GLE1-like_sf"/>
</dbReference>
<dbReference type="EMBL" id="CBTN010000005">
    <property type="protein sequence ID" value="CDH50114.1"/>
    <property type="molecule type" value="Genomic_DNA"/>
</dbReference>
<evidence type="ECO:0000256" key="3">
    <source>
        <dbReference type="ARBA" id="ARBA00022490"/>
    </source>
</evidence>
<feature type="domain" description="Gamma tubulin complex component C-terminal" evidence="7">
    <location>
        <begin position="1089"/>
        <end position="1392"/>
    </location>
</feature>
<evidence type="ECO:0000313" key="9">
    <source>
        <dbReference type="EMBL" id="CDH50114.1"/>
    </source>
</evidence>
<dbReference type="GO" id="GO:0043015">
    <property type="term" value="F:gamma-tubulin binding"/>
    <property type="evidence" value="ECO:0007669"/>
    <property type="project" value="InterPro"/>
</dbReference>
<dbReference type="GO" id="GO:0000930">
    <property type="term" value="C:gamma-tubulin complex"/>
    <property type="evidence" value="ECO:0007669"/>
    <property type="project" value="TreeGrafter"/>
</dbReference>
<evidence type="ECO:0000259" key="7">
    <source>
        <dbReference type="Pfam" id="PF04130"/>
    </source>
</evidence>
<evidence type="ECO:0000259" key="8">
    <source>
        <dbReference type="Pfam" id="PF17681"/>
    </source>
</evidence>
<dbReference type="GO" id="GO:0016973">
    <property type="term" value="P:poly(A)+ mRNA export from nucleus"/>
    <property type="evidence" value="ECO:0007669"/>
    <property type="project" value="InterPro"/>
</dbReference>
<evidence type="ECO:0000256" key="2">
    <source>
        <dbReference type="ARBA" id="ARBA00010337"/>
    </source>
</evidence>
<reference evidence="9" key="1">
    <citation type="submission" date="2013-08" db="EMBL/GenBank/DDBJ databases">
        <title>Gene expansion shapes genome architecture in the human pathogen Lichtheimia corymbifera: an evolutionary genomics analysis in the ancient terrestrial Mucorales (Mucoromycotina).</title>
        <authorList>
            <person name="Schwartze V.U."/>
            <person name="Winter S."/>
            <person name="Shelest E."/>
            <person name="Marcet-Houben M."/>
            <person name="Horn F."/>
            <person name="Wehner S."/>
            <person name="Hoffmann K."/>
            <person name="Riege K."/>
            <person name="Sammeth M."/>
            <person name="Nowrousian M."/>
            <person name="Valiante V."/>
            <person name="Linde J."/>
            <person name="Jacobsen I.D."/>
            <person name="Marz M."/>
            <person name="Brakhage A.A."/>
            <person name="Gabaldon T."/>
            <person name="Bocker S."/>
            <person name="Voigt K."/>
        </authorList>
    </citation>
    <scope>NUCLEOTIDE SEQUENCE [LARGE SCALE GENOMIC DNA]</scope>
    <source>
        <strain evidence="9">FSU 9682</strain>
    </source>
</reference>
<accession>A0A068RJG3</accession>
<dbReference type="InterPro" id="IPR007259">
    <property type="entry name" value="GCP"/>
</dbReference>
<dbReference type="VEuPathDB" id="FungiDB:LCOR_01836.1"/>
<organism evidence="9 10">
    <name type="scientific">Lichtheimia corymbifera JMRC:FSU:9682</name>
    <dbReference type="NCBI Taxonomy" id="1263082"/>
    <lineage>
        <taxon>Eukaryota</taxon>
        <taxon>Fungi</taxon>
        <taxon>Fungi incertae sedis</taxon>
        <taxon>Mucoromycota</taxon>
        <taxon>Mucoromycotina</taxon>
        <taxon>Mucoromycetes</taxon>
        <taxon>Mucorales</taxon>
        <taxon>Lichtheimiaceae</taxon>
        <taxon>Lichtheimia</taxon>
    </lineage>
</organism>
<dbReference type="InterPro" id="IPR012476">
    <property type="entry name" value="GLE1"/>
</dbReference>
<keyword evidence="5" id="KW-0206">Cytoskeleton</keyword>
<dbReference type="Gene3D" id="1.20.120.1900">
    <property type="entry name" value="Gamma-tubulin complex, C-terminal domain"/>
    <property type="match status" value="1"/>
</dbReference>